<dbReference type="PANTHER" id="PTHR34047">
    <property type="entry name" value="NUCLEAR INTRON MATURASE 1, MITOCHONDRIAL-RELATED"/>
    <property type="match status" value="1"/>
</dbReference>
<dbReference type="RefSeq" id="WP_373665454.1">
    <property type="nucleotide sequence ID" value="NZ_CP155573.1"/>
</dbReference>
<dbReference type="PANTHER" id="PTHR34047:SF8">
    <property type="entry name" value="PROTEIN YKFC"/>
    <property type="match status" value="1"/>
</dbReference>
<dbReference type="Pfam" id="PF00078">
    <property type="entry name" value="RVT_1"/>
    <property type="match status" value="1"/>
</dbReference>
<dbReference type="InterPro" id="IPR000477">
    <property type="entry name" value="RT_dom"/>
</dbReference>
<feature type="region of interest" description="Disordered" evidence="1">
    <location>
        <begin position="1"/>
        <end position="27"/>
    </location>
</feature>
<evidence type="ECO:0000313" key="3">
    <source>
        <dbReference type="EMBL" id="XFO65211.1"/>
    </source>
</evidence>
<reference evidence="3" key="1">
    <citation type="submission" date="2024-05" db="EMBL/GenBank/DDBJ databases">
        <title>Isolation and characterization of Sporomusa carbonis sp. nov., a carboxydotrophic hydrogenogen in the genus of Sporomusa isolated from a charcoal burning pile.</title>
        <authorList>
            <person name="Boeer T."/>
            <person name="Rosenbaum F."/>
            <person name="Eysell L."/>
            <person name="Mueller V."/>
            <person name="Daniel R."/>
            <person name="Poehlein A."/>
        </authorList>
    </citation>
    <scope>NUCLEOTIDE SEQUENCE [LARGE SCALE GENOMIC DNA]</scope>
    <source>
        <strain evidence="3">DSM 10669</strain>
    </source>
</reference>
<dbReference type="EMBL" id="CP155573">
    <property type="protein sequence ID" value="XFO65211.1"/>
    <property type="molecule type" value="Genomic_DNA"/>
</dbReference>
<feature type="domain" description="Reverse transcriptase" evidence="2">
    <location>
        <begin position="87"/>
        <end position="313"/>
    </location>
</feature>
<keyword evidence="4" id="KW-1185">Reference proteome</keyword>
<protein>
    <recommendedName>
        <fullName evidence="2">Reverse transcriptase domain-containing protein</fullName>
    </recommendedName>
</protein>
<proteinExistence type="predicted"/>
<dbReference type="Pfam" id="PF08388">
    <property type="entry name" value="GIIM"/>
    <property type="match status" value="1"/>
</dbReference>
<organism evidence="3 4">
    <name type="scientific">Sporomusa silvacetica DSM 10669</name>
    <dbReference type="NCBI Taxonomy" id="1123289"/>
    <lineage>
        <taxon>Bacteria</taxon>
        <taxon>Bacillati</taxon>
        <taxon>Bacillota</taxon>
        <taxon>Negativicutes</taxon>
        <taxon>Selenomonadales</taxon>
        <taxon>Sporomusaceae</taxon>
        <taxon>Sporomusa</taxon>
    </lineage>
</organism>
<gene>
    <name evidence="3" type="ORF">SPSIL_013200</name>
</gene>
<evidence type="ECO:0000259" key="2">
    <source>
        <dbReference type="PROSITE" id="PS50878"/>
    </source>
</evidence>
<name>A0ABZ3IHQ6_9FIRM</name>
<sequence length="460" mass="52875">MLREQKTNKMGCPSKGMLEAKSSKGARSMAALEPATRNRVELLEQILDRDNLNEAYFRVLRKKGAAGIDGMQVGEMKDWLKEHKGEFLEALKIGKYKPQPVRRVEIPKPDGGKRKLGIPTVLDRLVQQAIAQVLQPIFEKIFSENSYGFRPGRNAHQAIKQAEAYYEEGYTKIVDLDLAQYFDTVNHDILINMLREEIQDERVISLIRKYLKSGVMEGGIVSPTSAGTPQGGNLSPLLSNIYLTKFDKLLESRGHKFVRYADDSNIYVRTPRAAKRVMESCVNFLEGKLKLKVNRKKSKVGSPLREKFLGSSLHKTPGKIGIRPHGKVLKRFKQKVKEITGRSRGRSIEAILLELRRYTTGWLGYFSIADMRSKMQNLSQWIRRRLRMYLWKQWKKITAKFANLKKLGLDKGKAWEYANTRLGYWCVAGSPILKRTLTDKYLESLGYMNIARKYEVFHLR</sequence>
<dbReference type="InterPro" id="IPR013597">
    <property type="entry name" value="Mat_intron_G2"/>
</dbReference>
<evidence type="ECO:0000313" key="4">
    <source>
        <dbReference type="Proteomes" id="UP000216752"/>
    </source>
</evidence>
<evidence type="ECO:0000256" key="1">
    <source>
        <dbReference type="SAM" id="MobiDB-lite"/>
    </source>
</evidence>
<dbReference type="InterPro" id="IPR051083">
    <property type="entry name" value="GrpII_Intron_Splice-Mob/Def"/>
</dbReference>
<dbReference type="Proteomes" id="UP000216752">
    <property type="component" value="Chromosome"/>
</dbReference>
<dbReference type="CDD" id="cd01651">
    <property type="entry name" value="RT_G2_intron"/>
    <property type="match status" value="1"/>
</dbReference>
<dbReference type="SUPFAM" id="SSF56672">
    <property type="entry name" value="DNA/RNA polymerases"/>
    <property type="match status" value="1"/>
</dbReference>
<dbReference type="InterPro" id="IPR043502">
    <property type="entry name" value="DNA/RNA_pol_sf"/>
</dbReference>
<dbReference type="PROSITE" id="PS50878">
    <property type="entry name" value="RT_POL"/>
    <property type="match status" value="1"/>
</dbReference>
<dbReference type="NCBIfam" id="TIGR04416">
    <property type="entry name" value="group_II_RT_mat"/>
    <property type="match status" value="1"/>
</dbReference>
<dbReference type="InterPro" id="IPR030931">
    <property type="entry name" value="Group_II_RT_mat"/>
</dbReference>
<accession>A0ABZ3IHQ6</accession>